<reference evidence="1 2" key="1">
    <citation type="journal article" date="2024" name="BMC Genomics">
        <title>De novo assembly and annotation of Popillia japonica's genome with initial clues to its potential as an invasive pest.</title>
        <authorList>
            <person name="Cucini C."/>
            <person name="Boschi S."/>
            <person name="Funari R."/>
            <person name="Cardaioli E."/>
            <person name="Iannotti N."/>
            <person name="Marturano G."/>
            <person name="Paoli F."/>
            <person name="Bruttini M."/>
            <person name="Carapelli A."/>
            <person name="Frati F."/>
            <person name="Nardi F."/>
        </authorList>
    </citation>
    <scope>NUCLEOTIDE SEQUENCE [LARGE SCALE GENOMIC DNA]</scope>
    <source>
        <strain evidence="1">DMR45628</strain>
    </source>
</reference>
<evidence type="ECO:0000313" key="2">
    <source>
        <dbReference type="Proteomes" id="UP001458880"/>
    </source>
</evidence>
<proteinExistence type="predicted"/>
<dbReference type="EMBL" id="JASPKY010000152">
    <property type="protein sequence ID" value="KAK9730140.1"/>
    <property type="molecule type" value="Genomic_DNA"/>
</dbReference>
<accession>A0AAW1L8E4</accession>
<gene>
    <name evidence="1" type="ORF">QE152_g15476</name>
</gene>
<sequence>MHNMEVPIKRIMIPKPSNDGKTKEIPSAAVQVSTNCPEHPPLRKNGERHLLISGNTDNFYENFRSTKIWIYILRFLYRWRQTHPAPNRNNRLSLEIRVVYSIAGDFSGKEKPAEYILEPFNC</sequence>
<organism evidence="1 2">
    <name type="scientific">Popillia japonica</name>
    <name type="common">Japanese beetle</name>
    <dbReference type="NCBI Taxonomy" id="7064"/>
    <lineage>
        <taxon>Eukaryota</taxon>
        <taxon>Metazoa</taxon>
        <taxon>Ecdysozoa</taxon>
        <taxon>Arthropoda</taxon>
        <taxon>Hexapoda</taxon>
        <taxon>Insecta</taxon>
        <taxon>Pterygota</taxon>
        <taxon>Neoptera</taxon>
        <taxon>Endopterygota</taxon>
        <taxon>Coleoptera</taxon>
        <taxon>Polyphaga</taxon>
        <taxon>Scarabaeiformia</taxon>
        <taxon>Scarabaeidae</taxon>
        <taxon>Rutelinae</taxon>
        <taxon>Popillia</taxon>
    </lineage>
</organism>
<dbReference type="Proteomes" id="UP001458880">
    <property type="component" value="Unassembled WGS sequence"/>
</dbReference>
<protein>
    <submittedName>
        <fullName evidence="1">Uncharacterized protein</fullName>
    </submittedName>
</protein>
<comment type="caution">
    <text evidence="1">The sequence shown here is derived from an EMBL/GenBank/DDBJ whole genome shotgun (WGS) entry which is preliminary data.</text>
</comment>
<dbReference type="AlphaFoldDB" id="A0AAW1L8E4"/>
<keyword evidence="2" id="KW-1185">Reference proteome</keyword>
<name>A0AAW1L8E4_POPJA</name>
<evidence type="ECO:0000313" key="1">
    <source>
        <dbReference type="EMBL" id="KAK9730140.1"/>
    </source>
</evidence>